<dbReference type="Gene3D" id="3.10.20.310">
    <property type="entry name" value="membrane protein fhac"/>
    <property type="match status" value="2"/>
</dbReference>
<dbReference type="OrthoDB" id="9769707at2"/>
<dbReference type="RefSeq" id="WP_104299970.1">
    <property type="nucleotide sequence ID" value="NZ_PSNX01000001.1"/>
</dbReference>
<evidence type="ECO:0000313" key="10">
    <source>
        <dbReference type="EMBL" id="PPE68023.1"/>
    </source>
</evidence>
<keyword evidence="11" id="KW-1185">Reference proteome</keyword>
<evidence type="ECO:0000256" key="4">
    <source>
        <dbReference type="ARBA" id="ARBA00022729"/>
    </source>
</evidence>
<keyword evidence="3" id="KW-0812">Transmembrane</keyword>
<evidence type="ECO:0000259" key="8">
    <source>
        <dbReference type="Pfam" id="PF01103"/>
    </source>
</evidence>
<dbReference type="GO" id="GO:0019867">
    <property type="term" value="C:outer membrane"/>
    <property type="evidence" value="ECO:0007669"/>
    <property type="project" value="InterPro"/>
</dbReference>
<dbReference type="InterPro" id="IPR010827">
    <property type="entry name" value="BamA/TamA_POTRA"/>
</dbReference>
<evidence type="ECO:0000256" key="5">
    <source>
        <dbReference type="ARBA" id="ARBA00023136"/>
    </source>
</evidence>
<proteinExistence type="predicted"/>
<gene>
    <name evidence="10" type="ORF">C1704_00655</name>
</gene>
<keyword evidence="4 7" id="KW-0732">Signal</keyword>
<evidence type="ECO:0000256" key="1">
    <source>
        <dbReference type="ARBA" id="ARBA00004370"/>
    </source>
</evidence>
<dbReference type="InterPro" id="IPR000184">
    <property type="entry name" value="Bac_surfAg_D15"/>
</dbReference>
<keyword evidence="5" id="KW-0472">Membrane</keyword>
<keyword evidence="2" id="KW-1134">Transmembrane beta strand</keyword>
<dbReference type="AlphaFoldDB" id="A0A2S5SZ17"/>
<evidence type="ECO:0000256" key="7">
    <source>
        <dbReference type="SAM" id="SignalP"/>
    </source>
</evidence>
<feature type="domain" description="POTRA" evidence="9">
    <location>
        <begin position="227"/>
        <end position="300"/>
    </location>
</feature>
<comment type="caution">
    <text evidence="10">The sequence shown here is derived from an EMBL/GenBank/DDBJ whole genome shotgun (WGS) entry which is preliminary data.</text>
</comment>
<sequence>MTDRRCAPHRSCLGALLVALAAFTPDRARADDVPPPSVAEAPAPRTPYLLRITAPDDLDDLLSTYLDLARFRTDPALADVTEAEIRRLVAATPAQAQSLLETRGYFNPSIRITTDEGSPPTITLQVEPGERTRVSRATVEVQGDIVERAEQGDVRDRQLLAEIQAGWRLREGRPFSQGWWNSEKSELLGRLRTDGYPAAAWSGTAAEVDAPRNTVRLFAVADSGPLYRFGPTSIEGLSLHREEAVSNLLTFRPGQRYTEKQVLDLQERLQRSGLFESASVIVDTDPATAEAAPVAITVRELPLQDLTLGVGYSDVARLRGTIEHLHRRPFGLNWVSKNKLELGRDQKALKSELISHPKADQYRNLLAFAGERFSSASSAPTDSYRVRAGRTQDTERIDRLYYGEYTTAIVTTDLGRQRASAITANYEWVWRNVDNILLPTRGIAASAQVGAGHARSDTGNGPFTRLYGRLSGYQPLGGWYGSARLEAAEVFTRNNVSVPDTLLFRAGGDESVRGYPYRSIGPQQGGTTVGGKVLATASVELARPFNTRDLRQWWWAVFMDAGDATNSWQDYAVKVGAGAGIRWRSPVGPLKIDAAYGEETNRWRLHLSVGIAY</sequence>
<dbReference type="Gene3D" id="2.40.160.50">
    <property type="entry name" value="membrane protein fhac: a member of the omp85/tpsb transporter family"/>
    <property type="match status" value="1"/>
</dbReference>
<evidence type="ECO:0000259" key="9">
    <source>
        <dbReference type="Pfam" id="PF07244"/>
    </source>
</evidence>
<dbReference type="PANTHER" id="PTHR12815:SF47">
    <property type="entry name" value="TRANSLOCATION AND ASSEMBLY MODULE SUBUNIT TAMA"/>
    <property type="match status" value="1"/>
</dbReference>
<accession>A0A2S5SZ17</accession>
<feature type="chain" id="PRO_5015709363" evidence="7">
    <location>
        <begin position="31"/>
        <end position="613"/>
    </location>
</feature>
<dbReference type="Pfam" id="PF01103">
    <property type="entry name" value="Omp85"/>
    <property type="match status" value="1"/>
</dbReference>
<evidence type="ECO:0000313" key="11">
    <source>
        <dbReference type="Proteomes" id="UP000238605"/>
    </source>
</evidence>
<keyword evidence="6" id="KW-0998">Cell outer membrane</keyword>
<evidence type="ECO:0000256" key="6">
    <source>
        <dbReference type="ARBA" id="ARBA00023237"/>
    </source>
</evidence>
<dbReference type="PANTHER" id="PTHR12815">
    <property type="entry name" value="SORTING AND ASSEMBLY MACHINERY SAMM50 PROTEIN FAMILY MEMBER"/>
    <property type="match status" value="1"/>
</dbReference>
<dbReference type="Proteomes" id="UP000238605">
    <property type="component" value="Unassembled WGS sequence"/>
</dbReference>
<evidence type="ECO:0000256" key="3">
    <source>
        <dbReference type="ARBA" id="ARBA00022692"/>
    </source>
</evidence>
<feature type="domain" description="Bacterial surface antigen (D15)" evidence="8">
    <location>
        <begin position="386"/>
        <end position="611"/>
    </location>
</feature>
<protein>
    <submittedName>
        <fullName evidence="10">Outer membrane protein assembly factor</fullName>
    </submittedName>
</protein>
<name>A0A2S5SZ17_9BURK</name>
<dbReference type="EMBL" id="PSNX01000001">
    <property type="protein sequence ID" value="PPE68023.1"/>
    <property type="molecule type" value="Genomic_DNA"/>
</dbReference>
<comment type="subcellular location">
    <subcellularLocation>
        <location evidence="1">Membrane</location>
    </subcellularLocation>
</comment>
<dbReference type="Pfam" id="PF07244">
    <property type="entry name" value="POTRA"/>
    <property type="match status" value="1"/>
</dbReference>
<feature type="signal peptide" evidence="7">
    <location>
        <begin position="1"/>
        <end position="30"/>
    </location>
</feature>
<organism evidence="10 11">
    <name type="scientific">Caldimonas caldifontis</name>
    <dbReference type="NCBI Taxonomy" id="1452508"/>
    <lineage>
        <taxon>Bacteria</taxon>
        <taxon>Pseudomonadati</taxon>
        <taxon>Pseudomonadota</taxon>
        <taxon>Betaproteobacteria</taxon>
        <taxon>Burkholderiales</taxon>
        <taxon>Sphaerotilaceae</taxon>
        <taxon>Caldimonas</taxon>
    </lineage>
</organism>
<reference evidence="10 11" key="1">
    <citation type="submission" date="2018-02" db="EMBL/GenBank/DDBJ databases">
        <title>Reclassifiation of [Polyangium] brachysporum DSM 7029 as Guopingzhaonella breviflexa gen. nov., sp. nov., a member of the family Comamonadaceae.</title>
        <authorList>
            <person name="Tang B."/>
        </authorList>
    </citation>
    <scope>NUCLEOTIDE SEQUENCE [LARGE SCALE GENOMIC DNA]</scope>
    <source>
        <strain evidence="10 11">BCRC 80649</strain>
    </source>
</reference>
<evidence type="ECO:0000256" key="2">
    <source>
        <dbReference type="ARBA" id="ARBA00022452"/>
    </source>
</evidence>
<dbReference type="InterPro" id="IPR039910">
    <property type="entry name" value="D15-like"/>
</dbReference>